<dbReference type="Proteomes" id="UP000294958">
    <property type="component" value="Unassembled WGS sequence"/>
</dbReference>
<dbReference type="InterPro" id="IPR015590">
    <property type="entry name" value="Aldehyde_DH_dom"/>
</dbReference>
<dbReference type="GO" id="GO:0016491">
    <property type="term" value="F:oxidoreductase activity"/>
    <property type="evidence" value="ECO:0007669"/>
    <property type="project" value="UniProtKB-KW"/>
</dbReference>
<dbReference type="AlphaFoldDB" id="A0A4R6YCI8"/>
<keyword evidence="5" id="KW-1185">Reference proteome</keyword>
<evidence type="ECO:0000256" key="1">
    <source>
        <dbReference type="ARBA" id="ARBA00023002"/>
    </source>
</evidence>
<gene>
    <name evidence="4" type="ORF">DES43_1214</name>
</gene>
<dbReference type="SUPFAM" id="SSF53720">
    <property type="entry name" value="ALDH-like"/>
    <property type="match status" value="1"/>
</dbReference>
<dbReference type="Pfam" id="PF00171">
    <property type="entry name" value="Aldedh"/>
    <property type="match status" value="1"/>
</dbReference>
<evidence type="ECO:0000313" key="4">
    <source>
        <dbReference type="EMBL" id="TDR33517.1"/>
    </source>
</evidence>
<name>A0A4R6YCI8_9HYPH</name>
<dbReference type="InterPro" id="IPR016161">
    <property type="entry name" value="Ald_DH/histidinol_DH"/>
</dbReference>
<reference evidence="4 5" key="1">
    <citation type="submission" date="2019-03" db="EMBL/GenBank/DDBJ databases">
        <title>Genomic Encyclopedia of Type Strains, Phase IV (KMG-IV): sequencing the most valuable type-strain genomes for metagenomic binning, comparative biology and taxonomic classification.</title>
        <authorList>
            <person name="Goeker M."/>
        </authorList>
    </citation>
    <scope>NUCLEOTIDE SEQUENCE [LARGE SCALE GENOMIC DNA]</scope>
    <source>
        <strain evidence="4 5">DSM 11603</strain>
    </source>
</reference>
<organism evidence="4 5">
    <name type="scientific">Aquamicrobium defluvii</name>
    <dbReference type="NCBI Taxonomy" id="69279"/>
    <lineage>
        <taxon>Bacteria</taxon>
        <taxon>Pseudomonadati</taxon>
        <taxon>Pseudomonadota</taxon>
        <taxon>Alphaproteobacteria</taxon>
        <taxon>Hyphomicrobiales</taxon>
        <taxon>Phyllobacteriaceae</taxon>
        <taxon>Aquamicrobium</taxon>
    </lineage>
</organism>
<comment type="caution">
    <text evidence="4">The sequence shown here is derived from an EMBL/GenBank/DDBJ whole genome shotgun (WGS) entry which is preliminary data.</text>
</comment>
<evidence type="ECO:0000313" key="5">
    <source>
        <dbReference type="Proteomes" id="UP000294958"/>
    </source>
</evidence>
<dbReference type="InterPro" id="IPR016162">
    <property type="entry name" value="Ald_DH_N"/>
</dbReference>
<protein>
    <submittedName>
        <fullName evidence="4">Aldehyde dehydrogenase family protein</fullName>
    </submittedName>
</protein>
<evidence type="ECO:0000259" key="3">
    <source>
        <dbReference type="Pfam" id="PF00171"/>
    </source>
</evidence>
<feature type="compositionally biased region" description="Basic residues" evidence="2">
    <location>
        <begin position="76"/>
        <end position="86"/>
    </location>
</feature>
<accession>A0A4R6YCI8</accession>
<feature type="domain" description="Aldehyde dehydrogenase" evidence="3">
    <location>
        <begin position="18"/>
        <end position="68"/>
    </location>
</feature>
<keyword evidence="1" id="KW-0560">Oxidoreductase</keyword>
<proteinExistence type="predicted"/>
<sequence>MTKHYPDLMLYIGGAWRKTPDTLPVLNPADETVIGAVPVATRADLDEALDAAAKGFSVWRRVSPAKRRGDPQGRPAHARTHRRDRP</sequence>
<dbReference type="Gene3D" id="3.40.605.10">
    <property type="entry name" value="Aldehyde Dehydrogenase, Chain A, domain 1"/>
    <property type="match status" value="1"/>
</dbReference>
<feature type="region of interest" description="Disordered" evidence="2">
    <location>
        <begin position="62"/>
        <end position="86"/>
    </location>
</feature>
<evidence type="ECO:0000256" key="2">
    <source>
        <dbReference type="SAM" id="MobiDB-lite"/>
    </source>
</evidence>
<dbReference type="EMBL" id="SNZF01000021">
    <property type="protein sequence ID" value="TDR33517.1"/>
    <property type="molecule type" value="Genomic_DNA"/>
</dbReference>